<dbReference type="EMBL" id="FTPD01000082">
    <property type="protein sequence ID" value="SIT59908.1"/>
    <property type="molecule type" value="Genomic_DNA"/>
</dbReference>
<organism evidence="2 3">
    <name type="scientific">Mesorhizobium prunaredense</name>
    <dbReference type="NCBI Taxonomy" id="1631249"/>
    <lineage>
        <taxon>Bacteria</taxon>
        <taxon>Pseudomonadati</taxon>
        <taxon>Pseudomonadota</taxon>
        <taxon>Alphaproteobacteria</taxon>
        <taxon>Hyphomicrobiales</taxon>
        <taxon>Phyllobacteriaceae</taxon>
        <taxon>Mesorhizobium</taxon>
    </lineage>
</organism>
<keyword evidence="1" id="KW-0812">Transmembrane</keyword>
<evidence type="ECO:0008006" key="4">
    <source>
        <dbReference type="Google" id="ProtNLM"/>
    </source>
</evidence>
<gene>
    <name evidence="2" type="ORF">BQ8794_90073</name>
</gene>
<sequence>MSSIDVLIGVPMRTPSERPGAAFIFTAIVRAIFDFVIWSFFGGLLAFIGYYGFASFAPESLKNRLGLEVATYGFFWAFRPLL</sequence>
<evidence type="ECO:0000313" key="2">
    <source>
        <dbReference type="EMBL" id="SIT59908.1"/>
    </source>
</evidence>
<accession>A0A1R3VJ29</accession>
<name>A0A1R3VJ29_9HYPH</name>
<keyword evidence="3" id="KW-1185">Reference proteome</keyword>
<protein>
    <recommendedName>
        <fullName evidence="4">RDD domain-containing protein</fullName>
    </recommendedName>
</protein>
<dbReference type="Proteomes" id="UP000188388">
    <property type="component" value="Unassembled WGS sequence"/>
</dbReference>
<reference evidence="3" key="1">
    <citation type="submission" date="2017-01" db="EMBL/GenBank/DDBJ databases">
        <authorList>
            <person name="Brunel B."/>
        </authorList>
    </citation>
    <scope>NUCLEOTIDE SEQUENCE [LARGE SCALE GENOMIC DNA]</scope>
</reference>
<keyword evidence="1" id="KW-0472">Membrane</keyword>
<feature type="transmembrane region" description="Helical" evidence="1">
    <location>
        <begin position="20"/>
        <end position="53"/>
    </location>
</feature>
<proteinExistence type="predicted"/>
<keyword evidence="1" id="KW-1133">Transmembrane helix</keyword>
<evidence type="ECO:0000256" key="1">
    <source>
        <dbReference type="SAM" id="Phobius"/>
    </source>
</evidence>
<evidence type="ECO:0000313" key="3">
    <source>
        <dbReference type="Proteomes" id="UP000188388"/>
    </source>
</evidence>
<dbReference type="AlphaFoldDB" id="A0A1R3VJ29"/>